<feature type="compositionally biased region" description="Basic and acidic residues" evidence="1">
    <location>
        <begin position="104"/>
        <end position="119"/>
    </location>
</feature>
<sequence>MKHVKDWHKLDTACSTRRDGRPWKRPVTDDEKPVPEVEILWSFPQHVEGGKAAGAETRPLAESEEGPETKGAKLEIGEGHAQEEEPKDEEPKDEEPKEDEVKDDDDKHDEVKDDGGKDDTGDEDDWETVEEETKDEDPEDPKDPKEPEDAKDSEDGTEDESEDSDSGSASGVDGTDNLRTVEGEHDEELRPYYDEDIPETDDDIPEDSPLSPGKTRAKRVVVLGNPSDRRSAWYFIDETGDILAIDIDTAPSPHRLRETQRVVGLSRETFISQRVLALFATTSKDEDGKITLPAYLHRAAVGCKRCQALRHACYPQLVVANGRVTWENGSCLECSAETVKCEWDEVVCQAEVMSKDGGVEMTPSTLDPHVIVEVVASTAS</sequence>
<reference evidence="2" key="1">
    <citation type="submission" date="2023-10" db="EMBL/GenBank/DDBJ databases">
        <authorList>
            <person name="Noh H."/>
        </authorList>
    </citation>
    <scope>NUCLEOTIDE SEQUENCE</scope>
    <source>
        <strain evidence="2">DUCC4014</strain>
    </source>
</reference>
<name>A0AAF1BLK9_9TREE</name>
<feature type="compositionally biased region" description="Low complexity" evidence="1">
    <location>
        <begin position="166"/>
        <end position="175"/>
    </location>
</feature>
<feature type="compositionally biased region" description="Basic and acidic residues" evidence="1">
    <location>
        <begin position="141"/>
        <end position="154"/>
    </location>
</feature>
<gene>
    <name evidence="2" type="ORF">LOC62_07G009509</name>
</gene>
<feature type="region of interest" description="Disordered" evidence="1">
    <location>
        <begin position="1"/>
        <end position="213"/>
    </location>
</feature>
<dbReference type="AlphaFoldDB" id="A0AAF1BLK9"/>
<dbReference type="Proteomes" id="UP000827549">
    <property type="component" value="Chromosome 7"/>
</dbReference>
<dbReference type="EMBL" id="CP086720">
    <property type="protein sequence ID" value="WOO86021.1"/>
    <property type="molecule type" value="Genomic_DNA"/>
</dbReference>
<protein>
    <submittedName>
        <fullName evidence="2">Uncharacterized protein</fullName>
    </submittedName>
</protein>
<evidence type="ECO:0000313" key="2">
    <source>
        <dbReference type="EMBL" id="WOO86021.1"/>
    </source>
</evidence>
<organism evidence="2 3">
    <name type="scientific">Vanrija pseudolonga</name>
    <dbReference type="NCBI Taxonomy" id="143232"/>
    <lineage>
        <taxon>Eukaryota</taxon>
        <taxon>Fungi</taxon>
        <taxon>Dikarya</taxon>
        <taxon>Basidiomycota</taxon>
        <taxon>Agaricomycotina</taxon>
        <taxon>Tremellomycetes</taxon>
        <taxon>Trichosporonales</taxon>
        <taxon>Trichosporonaceae</taxon>
        <taxon>Vanrija</taxon>
    </lineage>
</organism>
<feature type="compositionally biased region" description="Basic and acidic residues" evidence="1">
    <location>
        <begin position="67"/>
        <end position="84"/>
    </location>
</feature>
<feature type="compositionally biased region" description="Basic and acidic residues" evidence="1">
    <location>
        <begin position="179"/>
        <end position="193"/>
    </location>
</feature>
<evidence type="ECO:0000313" key="3">
    <source>
        <dbReference type="Proteomes" id="UP000827549"/>
    </source>
</evidence>
<feature type="compositionally biased region" description="Acidic residues" evidence="1">
    <location>
        <begin position="120"/>
        <end position="140"/>
    </location>
</feature>
<feature type="compositionally biased region" description="Acidic residues" evidence="1">
    <location>
        <begin position="155"/>
        <end position="165"/>
    </location>
</feature>
<keyword evidence="3" id="KW-1185">Reference proteome</keyword>
<feature type="compositionally biased region" description="Acidic residues" evidence="1">
    <location>
        <begin position="194"/>
        <end position="206"/>
    </location>
</feature>
<feature type="compositionally biased region" description="Acidic residues" evidence="1">
    <location>
        <begin position="85"/>
        <end position="103"/>
    </location>
</feature>
<accession>A0AAF1BLK9</accession>
<feature type="compositionally biased region" description="Basic and acidic residues" evidence="1">
    <location>
        <begin position="7"/>
        <end position="35"/>
    </location>
</feature>
<dbReference type="GeneID" id="87812670"/>
<dbReference type="RefSeq" id="XP_062632047.1">
    <property type="nucleotide sequence ID" value="XM_062776063.1"/>
</dbReference>
<proteinExistence type="predicted"/>
<evidence type="ECO:0000256" key="1">
    <source>
        <dbReference type="SAM" id="MobiDB-lite"/>
    </source>
</evidence>